<dbReference type="Pfam" id="PF04616">
    <property type="entry name" value="Glyco_hydro_43"/>
    <property type="match status" value="1"/>
</dbReference>
<evidence type="ECO:0000259" key="5">
    <source>
        <dbReference type="Pfam" id="PF17851"/>
    </source>
</evidence>
<reference evidence="6" key="1">
    <citation type="submission" date="2022-04" db="EMBL/GenBank/DDBJ databases">
        <title>Hymenobacter sp. isolated from the air.</title>
        <authorList>
            <person name="Won M."/>
            <person name="Lee C.-M."/>
            <person name="Woen H.-Y."/>
            <person name="Kwon S.-W."/>
        </authorList>
    </citation>
    <scope>NUCLEOTIDE SEQUENCE</scope>
    <source>
        <strain evidence="6">5420S-77</strain>
    </source>
</reference>
<dbReference type="PANTHER" id="PTHR42812:SF5">
    <property type="entry name" value="ENDO-ARABINASE"/>
    <property type="match status" value="1"/>
</dbReference>
<dbReference type="InterPro" id="IPR006710">
    <property type="entry name" value="Glyco_hydro_43"/>
</dbReference>
<dbReference type="InterPro" id="IPR041542">
    <property type="entry name" value="GH43_C2"/>
</dbReference>
<accession>A0ABY4GCA9</accession>
<dbReference type="SUPFAM" id="SSF75005">
    <property type="entry name" value="Arabinanase/levansucrase/invertase"/>
    <property type="match status" value="1"/>
</dbReference>
<keyword evidence="3 4" id="KW-0326">Glycosidase</keyword>
<evidence type="ECO:0000256" key="1">
    <source>
        <dbReference type="ARBA" id="ARBA00009865"/>
    </source>
</evidence>
<evidence type="ECO:0000256" key="2">
    <source>
        <dbReference type="ARBA" id="ARBA00022801"/>
    </source>
</evidence>
<sequence>MFYAGNGCCGKCCTYATGVARAESLLGPWEKCPENPILKKNATWKCPGHGTVAEYEGRWFLLHHAYHVQSHEFVGRQGILSEFTWNEEGWPEFEGKSPQAAPLHDVSILNVTDNFEGNCLAGTWQWPIGREPEAGVSDGQLLLTASPTGMGSIVAQRTFTATYKVTTAVELNSLDPATFAGLSAIGDPNNALALVVGDGTLQVWSVKKGKHESITKIDLPLGKTLNLRLESWGGQRFRFTYNVDGSSWQPVVLDSFALNGTYLPPWDRGIRVGLLAQGPATSTVAFNQFTIRNQR</sequence>
<dbReference type="Gene3D" id="2.60.120.200">
    <property type="match status" value="1"/>
</dbReference>
<keyword evidence="7" id="KW-1185">Reference proteome</keyword>
<dbReference type="InterPro" id="IPR013320">
    <property type="entry name" value="ConA-like_dom_sf"/>
</dbReference>
<dbReference type="PANTHER" id="PTHR42812">
    <property type="entry name" value="BETA-XYLOSIDASE"/>
    <property type="match status" value="1"/>
</dbReference>
<comment type="similarity">
    <text evidence="1 4">Belongs to the glycosyl hydrolase 43 family.</text>
</comment>
<feature type="domain" description="Beta-xylosidase C-terminal Concanavalin A-like" evidence="5">
    <location>
        <begin position="113"/>
        <end position="290"/>
    </location>
</feature>
<evidence type="ECO:0000313" key="7">
    <source>
        <dbReference type="Proteomes" id="UP000830401"/>
    </source>
</evidence>
<dbReference type="InterPro" id="IPR051795">
    <property type="entry name" value="Glycosyl_Hydrlase_43"/>
</dbReference>
<keyword evidence="2 4" id="KW-0378">Hydrolase</keyword>
<gene>
    <name evidence="6" type="ORF">MUN86_09265</name>
</gene>
<dbReference type="InterPro" id="IPR023296">
    <property type="entry name" value="Glyco_hydro_beta-prop_sf"/>
</dbReference>
<dbReference type="Pfam" id="PF17851">
    <property type="entry name" value="GH43_C2"/>
    <property type="match status" value="1"/>
</dbReference>
<evidence type="ECO:0000256" key="3">
    <source>
        <dbReference type="ARBA" id="ARBA00023295"/>
    </source>
</evidence>
<organism evidence="6 7">
    <name type="scientific">Hymenobacter volaticus</name>
    <dbReference type="NCBI Taxonomy" id="2932254"/>
    <lineage>
        <taxon>Bacteria</taxon>
        <taxon>Pseudomonadati</taxon>
        <taxon>Bacteroidota</taxon>
        <taxon>Cytophagia</taxon>
        <taxon>Cytophagales</taxon>
        <taxon>Hymenobacteraceae</taxon>
        <taxon>Hymenobacter</taxon>
    </lineage>
</organism>
<dbReference type="Proteomes" id="UP000830401">
    <property type="component" value="Chromosome"/>
</dbReference>
<proteinExistence type="inferred from homology"/>
<name>A0ABY4GCA9_9BACT</name>
<protein>
    <submittedName>
        <fullName evidence="6">Family 43 glycosylhydrolase</fullName>
    </submittedName>
</protein>
<dbReference type="SUPFAM" id="SSF49899">
    <property type="entry name" value="Concanavalin A-like lectins/glucanases"/>
    <property type="match status" value="1"/>
</dbReference>
<dbReference type="EMBL" id="CP095061">
    <property type="protein sequence ID" value="UOQ68477.1"/>
    <property type="molecule type" value="Genomic_DNA"/>
</dbReference>
<evidence type="ECO:0000256" key="4">
    <source>
        <dbReference type="RuleBase" id="RU361187"/>
    </source>
</evidence>
<dbReference type="Gene3D" id="2.115.10.20">
    <property type="entry name" value="Glycosyl hydrolase domain, family 43"/>
    <property type="match status" value="1"/>
</dbReference>
<evidence type="ECO:0000313" key="6">
    <source>
        <dbReference type="EMBL" id="UOQ68477.1"/>
    </source>
</evidence>